<dbReference type="AlphaFoldDB" id="A0A916TPY6"/>
<comment type="caution">
    <text evidence="1">The sequence shown here is derived from an EMBL/GenBank/DDBJ whole genome shotgun (WGS) entry which is preliminary data.</text>
</comment>
<dbReference type="Gene3D" id="1.20.120.160">
    <property type="entry name" value="HPT domain"/>
    <property type="match status" value="1"/>
</dbReference>
<evidence type="ECO:0000313" key="2">
    <source>
        <dbReference type="Proteomes" id="UP000605148"/>
    </source>
</evidence>
<dbReference type="GO" id="GO:0000160">
    <property type="term" value="P:phosphorelay signal transduction system"/>
    <property type="evidence" value="ECO:0007669"/>
    <property type="project" value="InterPro"/>
</dbReference>
<proteinExistence type="predicted"/>
<evidence type="ECO:0008006" key="3">
    <source>
        <dbReference type="Google" id="ProtNLM"/>
    </source>
</evidence>
<evidence type="ECO:0000313" key="1">
    <source>
        <dbReference type="EMBL" id="GGB59750.1"/>
    </source>
</evidence>
<dbReference type="Proteomes" id="UP000605148">
    <property type="component" value="Unassembled WGS sequence"/>
</dbReference>
<accession>A0A916TPY6</accession>
<name>A0A916TPY6_9HYPH</name>
<dbReference type="SUPFAM" id="SSF47226">
    <property type="entry name" value="Histidine-containing phosphotransfer domain, HPT domain"/>
    <property type="match status" value="1"/>
</dbReference>
<gene>
    <name evidence="1" type="ORF">GCM10011316_34740</name>
</gene>
<keyword evidence="2" id="KW-1185">Reference proteome</keyword>
<reference evidence="1" key="2">
    <citation type="submission" date="2020-09" db="EMBL/GenBank/DDBJ databases">
        <authorList>
            <person name="Sun Q."/>
            <person name="Zhou Y."/>
        </authorList>
    </citation>
    <scope>NUCLEOTIDE SEQUENCE</scope>
    <source>
        <strain evidence="1">CGMCC 1.12426</strain>
    </source>
</reference>
<dbReference type="EMBL" id="BMFA01000012">
    <property type="protein sequence ID" value="GGB59750.1"/>
    <property type="molecule type" value="Genomic_DNA"/>
</dbReference>
<protein>
    <recommendedName>
        <fullName evidence="3">Hpt domain-containing protein</fullName>
    </recommendedName>
</protein>
<reference evidence="1" key="1">
    <citation type="journal article" date="2014" name="Int. J. Syst. Evol. Microbiol.">
        <title>Complete genome sequence of Corynebacterium casei LMG S-19264T (=DSM 44701T), isolated from a smear-ripened cheese.</title>
        <authorList>
            <consortium name="US DOE Joint Genome Institute (JGI-PGF)"/>
            <person name="Walter F."/>
            <person name="Albersmeier A."/>
            <person name="Kalinowski J."/>
            <person name="Ruckert C."/>
        </authorList>
    </citation>
    <scope>NUCLEOTIDE SEQUENCE</scope>
    <source>
        <strain evidence="1">CGMCC 1.12426</strain>
    </source>
</reference>
<sequence>MPLGQGVIADGWADQGQFCKMKGIGKMGAKEASDEDYEIITPPTDLRSKVRQLTKREAAKFDPVKAAEAAIERLSQNFGTWMLNETRDLCAAWEIIEDQGPRAETVDTLYQAAHNIKGQALTLGYPLVGDVAARFCWLIEALPSAADLPMALSAKYVEAIRAMVSEGAKDDQNKTGAELLETLSEVTEAYVKALPAKPSD</sequence>
<organism evidence="1 2">
    <name type="scientific">Roseibium aquae</name>
    <dbReference type="NCBI Taxonomy" id="1323746"/>
    <lineage>
        <taxon>Bacteria</taxon>
        <taxon>Pseudomonadati</taxon>
        <taxon>Pseudomonadota</taxon>
        <taxon>Alphaproteobacteria</taxon>
        <taxon>Hyphomicrobiales</taxon>
        <taxon>Stappiaceae</taxon>
        <taxon>Roseibium</taxon>
    </lineage>
</organism>
<dbReference type="RefSeq" id="WP_208998488.1">
    <property type="nucleotide sequence ID" value="NZ_BMFA01000012.1"/>
</dbReference>
<dbReference type="InterPro" id="IPR036641">
    <property type="entry name" value="HPT_dom_sf"/>
</dbReference>